<evidence type="ECO:0000313" key="3">
    <source>
        <dbReference type="EnsemblFungi" id="PTTG_12343-t43_1-p1"/>
    </source>
</evidence>
<sequence length="396" mass="43566">MFRGLSKPLFLYHALIICHIGIMSIKPGLCSFGSRLAIAEPSFSSSRTELGCAGRNPQQNLLGVADGWTTKRARSKPKKVHVVPDRLDPPSQLGRRPGRSRRVRPGLSDSSQSGRKNELKTVLPDGLVKNRLWTPSERPWPTRKRSRRPQKILDQKPTNKGIDPNDALPEINDELKDNSRWMFSPDQSIRSLPSPGAAESATGEVYQNSPLDMRGEPKINGPSEGSLVDDDVEAAPVRKRFQQHAPSSKQSHVQQIHSQLVSATPPQDRDGNPTAKFFDLNNLPEIDGHLENHPGCFSPEVQLQLIRPPPPQRDVESATEKAPLTSHPGTPGKPGSNGLSEGNLLEDDDGKSPLARKIKVEGHASWEKSVGSHLVDIDLNIPLDRDGRPTHNSQSH</sequence>
<evidence type="ECO:0000256" key="1">
    <source>
        <dbReference type="SAM" id="MobiDB-lite"/>
    </source>
</evidence>
<dbReference type="EnsemblFungi" id="PTTG_12343-t43_1">
    <property type="protein sequence ID" value="PTTG_12343-t43_1-p1"/>
    <property type="gene ID" value="PTTG_12343"/>
</dbReference>
<dbReference type="Proteomes" id="UP000005240">
    <property type="component" value="Unassembled WGS sequence"/>
</dbReference>
<protein>
    <submittedName>
        <fullName evidence="2 3">Uncharacterized protein</fullName>
    </submittedName>
</protein>
<evidence type="ECO:0000313" key="2">
    <source>
        <dbReference type="EMBL" id="OAV90642.1"/>
    </source>
</evidence>
<dbReference type="VEuPathDB" id="FungiDB:PTTG_12343"/>
<reference evidence="3" key="4">
    <citation type="submission" date="2025-05" db="UniProtKB">
        <authorList>
            <consortium name="EnsemblFungi"/>
        </authorList>
    </citation>
    <scope>IDENTIFICATION</scope>
    <source>
        <strain evidence="3">isolate 1-1 / race 1 (BBBD)</strain>
    </source>
</reference>
<feature type="compositionally biased region" description="Basic residues" evidence="1">
    <location>
        <begin position="71"/>
        <end position="81"/>
    </location>
</feature>
<feature type="region of interest" description="Disordered" evidence="1">
    <location>
        <begin position="65"/>
        <end position="168"/>
    </location>
</feature>
<feature type="compositionally biased region" description="Basic residues" evidence="1">
    <location>
        <begin position="141"/>
        <end position="150"/>
    </location>
</feature>
<feature type="region of interest" description="Disordered" evidence="1">
    <location>
        <begin position="306"/>
        <end position="396"/>
    </location>
</feature>
<feature type="region of interest" description="Disordered" evidence="1">
    <location>
        <begin position="189"/>
        <end position="214"/>
    </location>
</feature>
<gene>
    <name evidence="2" type="ORF">PTTG_12343</name>
</gene>
<name>A0A180GE84_PUCT1</name>
<reference evidence="2" key="2">
    <citation type="submission" date="2016-05" db="EMBL/GenBank/DDBJ databases">
        <title>Comparative analysis highlights variable genome content of wheat rusts and divergence of the mating loci.</title>
        <authorList>
            <person name="Cuomo C.A."/>
            <person name="Bakkeren G."/>
            <person name="Szabo L."/>
            <person name="Khalil H."/>
            <person name="Joly D."/>
            <person name="Goldberg J."/>
            <person name="Young S."/>
            <person name="Zeng Q."/>
            <person name="Fellers J."/>
        </authorList>
    </citation>
    <scope>NUCLEOTIDE SEQUENCE [LARGE SCALE GENOMIC DNA]</scope>
    <source>
        <strain evidence="2">1-1 BBBD Race 1</strain>
    </source>
</reference>
<feature type="compositionally biased region" description="Polar residues" evidence="1">
    <location>
        <begin position="244"/>
        <end position="265"/>
    </location>
</feature>
<dbReference type="EMBL" id="ADAS02000097">
    <property type="protein sequence ID" value="OAV90642.1"/>
    <property type="molecule type" value="Genomic_DNA"/>
</dbReference>
<evidence type="ECO:0000313" key="4">
    <source>
        <dbReference type="Proteomes" id="UP000005240"/>
    </source>
</evidence>
<reference evidence="3 4" key="3">
    <citation type="journal article" date="2017" name="G3 (Bethesda)">
        <title>Comparative analysis highlights variable genome content of wheat rusts and divergence of the mating loci.</title>
        <authorList>
            <person name="Cuomo C.A."/>
            <person name="Bakkeren G."/>
            <person name="Khalil H.B."/>
            <person name="Panwar V."/>
            <person name="Joly D."/>
            <person name="Linning R."/>
            <person name="Sakthikumar S."/>
            <person name="Song X."/>
            <person name="Adiconis X."/>
            <person name="Fan L."/>
            <person name="Goldberg J.M."/>
            <person name="Levin J.Z."/>
            <person name="Young S."/>
            <person name="Zeng Q."/>
            <person name="Anikster Y."/>
            <person name="Bruce M."/>
            <person name="Wang M."/>
            <person name="Yin C."/>
            <person name="McCallum B."/>
            <person name="Szabo L.J."/>
            <person name="Hulbert S."/>
            <person name="Chen X."/>
            <person name="Fellers J.P."/>
        </authorList>
    </citation>
    <scope>NUCLEOTIDE SEQUENCE</scope>
    <source>
        <strain evidence="4">Isolate 1-1 / race 1 (BBBD)</strain>
        <strain evidence="3">isolate 1-1 / race 1 (BBBD)</strain>
    </source>
</reference>
<keyword evidence="4" id="KW-1185">Reference proteome</keyword>
<feature type="region of interest" description="Disordered" evidence="1">
    <location>
        <begin position="240"/>
        <end position="280"/>
    </location>
</feature>
<accession>A0A180GE84</accession>
<dbReference type="AlphaFoldDB" id="A0A180GE84"/>
<organism evidence="2">
    <name type="scientific">Puccinia triticina (isolate 1-1 / race 1 (BBBD))</name>
    <name type="common">Brown leaf rust fungus</name>
    <dbReference type="NCBI Taxonomy" id="630390"/>
    <lineage>
        <taxon>Eukaryota</taxon>
        <taxon>Fungi</taxon>
        <taxon>Dikarya</taxon>
        <taxon>Basidiomycota</taxon>
        <taxon>Pucciniomycotina</taxon>
        <taxon>Pucciniomycetes</taxon>
        <taxon>Pucciniales</taxon>
        <taxon>Pucciniaceae</taxon>
        <taxon>Puccinia</taxon>
    </lineage>
</organism>
<proteinExistence type="predicted"/>
<reference evidence="2" key="1">
    <citation type="submission" date="2009-11" db="EMBL/GenBank/DDBJ databases">
        <authorList>
            <consortium name="The Broad Institute Genome Sequencing Platform"/>
            <person name="Ward D."/>
            <person name="Feldgarden M."/>
            <person name="Earl A."/>
            <person name="Young S.K."/>
            <person name="Zeng Q."/>
            <person name="Koehrsen M."/>
            <person name="Alvarado L."/>
            <person name="Berlin A."/>
            <person name="Bochicchio J."/>
            <person name="Borenstein D."/>
            <person name="Chapman S.B."/>
            <person name="Chen Z."/>
            <person name="Engels R."/>
            <person name="Freedman E."/>
            <person name="Gellesch M."/>
            <person name="Goldberg J."/>
            <person name="Griggs A."/>
            <person name="Gujja S."/>
            <person name="Heilman E."/>
            <person name="Heiman D."/>
            <person name="Hepburn T."/>
            <person name="Howarth C."/>
            <person name="Jen D."/>
            <person name="Larson L."/>
            <person name="Lewis B."/>
            <person name="Mehta T."/>
            <person name="Park D."/>
            <person name="Pearson M."/>
            <person name="Roberts A."/>
            <person name="Saif S."/>
            <person name="Shea T."/>
            <person name="Shenoy N."/>
            <person name="Sisk P."/>
            <person name="Stolte C."/>
            <person name="Sykes S."/>
            <person name="Thomson T."/>
            <person name="Walk T."/>
            <person name="White J."/>
            <person name="Yandava C."/>
            <person name="Izard J."/>
            <person name="Baranova O.V."/>
            <person name="Blanton J.M."/>
            <person name="Tanner A.C."/>
            <person name="Dewhirst F.E."/>
            <person name="Haas B."/>
            <person name="Nusbaum C."/>
            <person name="Birren B."/>
        </authorList>
    </citation>
    <scope>NUCLEOTIDE SEQUENCE [LARGE SCALE GENOMIC DNA]</scope>
    <source>
        <strain evidence="2">1-1 BBBD Race 1</strain>
    </source>
</reference>